<dbReference type="AlphaFoldDB" id="A0A833LY71"/>
<sequence>MDTLQLLVDEHRPNHRQGPGDDTETMRALSLAGLDRSRRLKIADIGCGGRRRRDPHARNLWRLLRLRDVCGEVR</sequence>
<evidence type="ECO:0000313" key="3">
    <source>
        <dbReference type="Proteomes" id="UP000460298"/>
    </source>
</evidence>
<evidence type="ECO:0008006" key="4">
    <source>
        <dbReference type="Google" id="ProtNLM"/>
    </source>
</evidence>
<name>A0A833LY71_9LEPT</name>
<dbReference type="EMBL" id="WBUI01000004">
    <property type="protein sequence ID" value="KAB2933971.1"/>
    <property type="molecule type" value="Genomic_DNA"/>
</dbReference>
<evidence type="ECO:0000256" key="1">
    <source>
        <dbReference type="SAM" id="MobiDB-lite"/>
    </source>
</evidence>
<reference evidence="2 3" key="1">
    <citation type="submission" date="2019-10" db="EMBL/GenBank/DDBJ databases">
        <title>Extracellular Electron Transfer in a Candidatus Methanoperedens spp. Enrichment Culture.</title>
        <authorList>
            <person name="Berger S."/>
            <person name="Rangel Shaw D."/>
            <person name="Berben T."/>
            <person name="In 'T Zandt M."/>
            <person name="Frank J."/>
            <person name="Reimann J."/>
            <person name="Jetten M.S.M."/>
            <person name="Welte C.U."/>
        </authorList>
    </citation>
    <scope>NUCLEOTIDE SEQUENCE [LARGE SCALE GENOMIC DNA]</scope>
    <source>
        <strain evidence="2">SB12</strain>
    </source>
</reference>
<organism evidence="2 3">
    <name type="scientific">Leptonema illini</name>
    <dbReference type="NCBI Taxonomy" id="183"/>
    <lineage>
        <taxon>Bacteria</taxon>
        <taxon>Pseudomonadati</taxon>
        <taxon>Spirochaetota</taxon>
        <taxon>Spirochaetia</taxon>
        <taxon>Leptospirales</taxon>
        <taxon>Leptospiraceae</taxon>
        <taxon>Leptonema</taxon>
    </lineage>
</organism>
<gene>
    <name evidence="2" type="ORF">F9K24_05755</name>
</gene>
<dbReference type="Proteomes" id="UP000460298">
    <property type="component" value="Unassembled WGS sequence"/>
</dbReference>
<protein>
    <recommendedName>
        <fullName evidence="4">SAM-dependent methyltransferase</fullName>
    </recommendedName>
</protein>
<comment type="caution">
    <text evidence="2">The sequence shown here is derived from an EMBL/GenBank/DDBJ whole genome shotgun (WGS) entry which is preliminary data.</text>
</comment>
<proteinExistence type="predicted"/>
<evidence type="ECO:0000313" key="2">
    <source>
        <dbReference type="EMBL" id="KAB2933971.1"/>
    </source>
</evidence>
<feature type="region of interest" description="Disordered" evidence="1">
    <location>
        <begin position="1"/>
        <end position="24"/>
    </location>
</feature>
<accession>A0A833LY71</accession>